<evidence type="ECO:0000256" key="1">
    <source>
        <dbReference type="ARBA" id="ARBA00007274"/>
    </source>
</evidence>
<feature type="domain" description="Mannose-1-phosphate guanyltransferase C-terminal" evidence="3">
    <location>
        <begin position="288"/>
        <end position="424"/>
    </location>
</feature>
<dbReference type="InterPro" id="IPR029044">
    <property type="entry name" value="Nucleotide-diphossugar_trans"/>
</dbReference>
<dbReference type="SUPFAM" id="SSF53448">
    <property type="entry name" value="Nucleotide-diphospho-sugar transferases"/>
    <property type="match status" value="1"/>
</dbReference>
<dbReference type="PANTHER" id="PTHR22572">
    <property type="entry name" value="SUGAR-1-PHOSPHATE GUANYL TRANSFERASE"/>
    <property type="match status" value="1"/>
</dbReference>
<dbReference type="InterPro" id="IPR050486">
    <property type="entry name" value="Mannose-1P_guanyltransferase"/>
</dbReference>
<protein>
    <submittedName>
        <fullName evidence="4">Uncharacterized protein</fullName>
    </submittedName>
</protein>
<organism evidence="4 5">
    <name type="scientific">Tigriopus californicus</name>
    <name type="common">Marine copepod</name>
    <dbReference type="NCBI Taxonomy" id="6832"/>
    <lineage>
        <taxon>Eukaryota</taxon>
        <taxon>Metazoa</taxon>
        <taxon>Ecdysozoa</taxon>
        <taxon>Arthropoda</taxon>
        <taxon>Crustacea</taxon>
        <taxon>Multicrustacea</taxon>
        <taxon>Hexanauplia</taxon>
        <taxon>Copepoda</taxon>
        <taxon>Harpacticoida</taxon>
        <taxon>Harpacticidae</taxon>
        <taxon>Tigriopus</taxon>
    </lineage>
</organism>
<feature type="domain" description="Nucleotidyl transferase" evidence="2">
    <location>
        <begin position="10"/>
        <end position="221"/>
    </location>
</feature>
<keyword evidence="5" id="KW-1185">Reference proteome</keyword>
<evidence type="ECO:0000313" key="5">
    <source>
        <dbReference type="Proteomes" id="UP000318571"/>
    </source>
</evidence>
<dbReference type="InterPro" id="IPR005835">
    <property type="entry name" value="NTP_transferase_dom"/>
</dbReference>
<reference evidence="4 5" key="1">
    <citation type="journal article" date="2018" name="Nat. Ecol. Evol.">
        <title>Genomic signatures of mitonuclear coevolution across populations of Tigriopus californicus.</title>
        <authorList>
            <person name="Barreto F.S."/>
            <person name="Watson E.T."/>
            <person name="Lima T.G."/>
            <person name="Willett C.S."/>
            <person name="Edmands S."/>
            <person name="Li W."/>
            <person name="Burton R.S."/>
        </authorList>
    </citation>
    <scope>NUCLEOTIDE SEQUENCE [LARGE SCALE GENOMIC DNA]</scope>
    <source>
        <strain evidence="4 5">San Diego</strain>
    </source>
</reference>
<accession>A0A553N6Z8</accession>
<comment type="similarity">
    <text evidence="1">Belongs to the transferase hexapeptide repeat family.</text>
</comment>
<sequence length="425" mass="47411">MSPSACPGLKAVILIAGPMKGTRFRPLSLDVPKPLFPVAGLPLIQHHIEALSQVDQMREILILGFYPNHEMNDFVQDMNHQYKAVTVKYLQEYTALGTAGGIYHFRDRIMSGNPEAFFVLNGDICADFPLHEMIAFHQASALPDVMTTILATEATKPQSLNYGCVVEDKHTHQMLHYVEKPNSYISSQINCGVYVFSPEIFQVLADKYQQRQRRSETPDTEEPESMWIERDILSHMVTIGRGQVFSTTNWWSQIKTAGSVIYANRHYLKLFAQSHPERLYRATDTQTIGNVFVHPSASIHPTAVMGPNVSIGPNVIIGKGTRISESIILADTSIGDHSLIKHAVLGMSTRVGHWTRIEGTPNDPNPNKAFAKMDNLPLFSQEGKLNPSVTVIGCNVVVPSEVIVLNSIVLPHKQIRHSFKNEIIL</sequence>
<dbReference type="OMA" id="MPVPNWW"/>
<dbReference type="Gene3D" id="3.90.550.10">
    <property type="entry name" value="Spore Coat Polysaccharide Biosynthesis Protein SpsA, Chain A"/>
    <property type="match status" value="1"/>
</dbReference>
<dbReference type="Pfam" id="PF25087">
    <property type="entry name" value="GMPPB_C"/>
    <property type="match status" value="1"/>
</dbReference>
<dbReference type="OrthoDB" id="285674at2759"/>
<dbReference type="EMBL" id="VCGU01000459">
    <property type="protein sequence ID" value="TRY61212.1"/>
    <property type="molecule type" value="Genomic_DNA"/>
</dbReference>
<dbReference type="AlphaFoldDB" id="A0A553N6Z8"/>
<dbReference type="Gene3D" id="2.160.10.10">
    <property type="entry name" value="Hexapeptide repeat proteins"/>
    <property type="match status" value="1"/>
</dbReference>
<proteinExistence type="inferred from homology"/>
<dbReference type="CDD" id="cd06428">
    <property type="entry name" value="M1P_guanylylT_A_like_N"/>
    <property type="match status" value="1"/>
</dbReference>
<dbReference type="InterPro" id="IPR056729">
    <property type="entry name" value="GMPPB_C"/>
</dbReference>
<gene>
    <name evidence="4" type="ORF">TCAL_03688</name>
</gene>
<evidence type="ECO:0000259" key="2">
    <source>
        <dbReference type="Pfam" id="PF00483"/>
    </source>
</evidence>
<dbReference type="STRING" id="6832.A0A553N6Z8"/>
<evidence type="ECO:0000313" key="4">
    <source>
        <dbReference type="EMBL" id="TRY61212.1"/>
    </source>
</evidence>
<dbReference type="Pfam" id="PF00483">
    <property type="entry name" value="NTP_transferase"/>
    <property type="match status" value="1"/>
</dbReference>
<evidence type="ECO:0000259" key="3">
    <source>
        <dbReference type="Pfam" id="PF25087"/>
    </source>
</evidence>
<comment type="caution">
    <text evidence="4">The sequence shown here is derived from an EMBL/GenBank/DDBJ whole genome shotgun (WGS) entry which is preliminary data.</text>
</comment>
<name>A0A553N6Z8_TIGCA</name>
<dbReference type="Proteomes" id="UP000318571">
    <property type="component" value="Chromosome 8"/>
</dbReference>